<sequence>MKRKENSAHSAPPLNRPRGKRKALAELPKSNGLNMNHDSAPRPSKPRTRSAARAEAEAEAAMKRRKAGDAARWPMDTRQPDAEAAVAPYVGDIDRYLRSLEVVKMETDLLKSLSFQIGGPTVTTFLRQFIASCRGGNSASRGKLEFVCSYLAELSLLDYDCISYLPSVVAAACLFVARFIIHPKTRPWNLSLEQSTGYRVFDLQKSIYVIHELQLTIRCPNQVAIREKYKDPKFGCVSTMVSPREIPTSFLEGCHK</sequence>
<dbReference type="EMBL" id="BT068049">
    <property type="protein sequence ID" value="ACN34946.1"/>
    <property type="molecule type" value="mRNA"/>
</dbReference>
<dbReference type="GO" id="GO:0044772">
    <property type="term" value="P:mitotic cell cycle phase transition"/>
    <property type="evidence" value="ECO:0007669"/>
    <property type="project" value="InterPro"/>
</dbReference>
<evidence type="ECO:0000256" key="4">
    <source>
        <dbReference type="ARBA" id="ARBA00023306"/>
    </source>
</evidence>
<feature type="region of interest" description="Disordered" evidence="5">
    <location>
        <begin position="1"/>
        <end position="56"/>
    </location>
</feature>
<keyword evidence="10" id="KW-1185">Reference proteome</keyword>
<evidence type="ECO:0000259" key="7">
    <source>
        <dbReference type="SMART" id="SM01332"/>
    </source>
</evidence>
<dbReference type="Proteomes" id="UP000007305">
    <property type="component" value="Chromosome 9"/>
</dbReference>
<reference evidence="9" key="4">
    <citation type="submission" date="2021-05" db="UniProtKB">
        <authorList>
            <consortium name="EnsemblPlants"/>
        </authorList>
    </citation>
    <scope>IDENTIFICATION</scope>
    <source>
        <strain evidence="9">cv. B73</strain>
    </source>
</reference>
<organism evidence="8">
    <name type="scientific">Zea mays</name>
    <name type="common">Maize</name>
    <dbReference type="NCBI Taxonomy" id="4577"/>
    <lineage>
        <taxon>Eukaryota</taxon>
        <taxon>Viridiplantae</taxon>
        <taxon>Streptophyta</taxon>
        <taxon>Embryophyta</taxon>
        <taxon>Tracheophyta</taxon>
        <taxon>Spermatophyta</taxon>
        <taxon>Magnoliopsida</taxon>
        <taxon>Liliopsida</taxon>
        <taxon>Poales</taxon>
        <taxon>Poaceae</taxon>
        <taxon>PACMAD clade</taxon>
        <taxon>Panicoideae</taxon>
        <taxon>Andropogonodae</taxon>
        <taxon>Andropogoneae</taxon>
        <taxon>Tripsacinae</taxon>
        <taxon>Zea</taxon>
    </lineage>
</organism>
<dbReference type="InterPro" id="IPR046965">
    <property type="entry name" value="Cyclin_A/B-like"/>
</dbReference>
<evidence type="ECO:0008006" key="11">
    <source>
        <dbReference type="Google" id="ProtNLM"/>
    </source>
</evidence>
<dbReference type="InterPro" id="IPR039361">
    <property type="entry name" value="Cyclin"/>
</dbReference>
<dbReference type="PIRSF" id="PIRSF001771">
    <property type="entry name" value="Cyclin_A_B_D_E"/>
    <property type="match status" value="1"/>
</dbReference>
<evidence type="ECO:0000256" key="1">
    <source>
        <dbReference type="ARBA" id="ARBA00006955"/>
    </source>
</evidence>
<dbReference type="OrthoDB" id="5590282at2759"/>
<dbReference type="Gene3D" id="1.10.472.10">
    <property type="entry name" value="Cyclin-like"/>
    <property type="match status" value="1"/>
</dbReference>
<dbReference type="PANTHER" id="PTHR10177">
    <property type="entry name" value="CYCLINS"/>
    <property type="match status" value="1"/>
</dbReference>
<dbReference type="SMART" id="SM01332">
    <property type="entry name" value="Cyclin_C"/>
    <property type="match status" value="1"/>
</dbReference>
<evidence type="ECO:0000256" key="5">
    <source>
        <dbReference type="SAM" id="MobiDB-lite"/>
    </source>
</evidence>
<evidence type="ECO:0000313" key="8">
    <source>
        <dbReference type="EMBL" id="ACN34946.1"/>
    </source>
</evidence>
<feature type="domain" description="Cyclin C-terminal" evidence="7">
    <location>
        <begin position="120"/>
        <end position="243"/>
    </location>
</feature>
<evidence type="ECO:0000256" key="3">
    <source>
        <dbReference type="ARBA" id="ARBA00023127"/>
    </source>
</evidence>
<dbReference type="FunFam" id="1.10.472.10:FF:000013">
    <property type="entry name" value="Cyclin A1"/>
    <property type="match status" value="1"/>
</dbReference>
<name>C0PID0_MAIZE</name>
<dbReference type="ExpressionAtlas" id="C0PID0">
    <property type="expression patterns" value="baseline and differential"/>
</dbReference>
<dbReference type="SMART" id="SM00385">
    <property type="entry name" value="CYCLIN"/>
    <property type="match status" value="1"/>
</dbReference>
<keyword evidence="3" id="KW-0195">Cyclin</keyword>
<proteinExistence type="evidence at transcript level"/>
<dbReference type="GO" id="GO:0016538">
    <property type="term" value="F:cyclin-dependent protein serine/threonine kinase regulator activity"/>
    <property type="evidence" value="ECO:0007669"/>
    <property type="project" value="InterPro"/>
</dbReference>
<evidence type="ECO:0000259" key="6">
    <source>
        <dbReference type="SMART" id="SM00385"/>
    </source>
</evidence>
<dbReference type="InterPro" id="IPR013763">
    <property type="entry name" value="Cyclin-like_dom"/>
</dbReference>
<feature type="domain" description="Cyclin-like" evidence="6">
    <location>
        <begin position="124"/>
        <end position="212"/>
    </location>
</feature>
<keyword evidence="4" id="KW-0131">Cell cycle</keyword>
<dbReference type="InterPro" id="IPR036915">
    <property type="entry name" value="Cyclin-like_sf"/>
</dbReference>
<keyword evidence="2" id="KW-0132">Cell division</keyword>
<protein>
    <recommendedName>
        <fullName evidence="11">Cyclin-A3-1</fullName>
    </recommendedName>
</protein>
<dbReference type="InterPro" id="IPR004367">
    <property type="entry name" value="Cyclin_C-dom"/>
</dbReference>
<reference evidence="8" key="1">
    <citation type="journal article" date="2009" name="PLoS Genet.">
        <title>Sequencing, mapping, and analysis of 27,455 maize full-length cDNAs.</title>
        <authorList>
            <person name="Soderlund C."/>
            <person name="Descour A."/>
            <person name="Kudrna D."/>
            <person name="Bomhoff M."/>
            <person name="Boyd L."/>
            <person name="Currie J."/>
            <person name="Angelova A."/>
            <person name="Collura K."/>
            <person name="Wissotski M."/>
            <person name="Ashley E."/>
            <person name="Morrow D."/>
            <person name="Fernandes J."/>
            <person name="Walbot V."/>
            <person name="Yu Y."/>
        </authorList>
    </citation>
    <scope>NUCLEOTIDE SEQUENCE</scope>
    <source>
        <strain evidence="8">B73</strain>
    </source>
</reference>
<dbReference type="Pfam" id="PF02984">
    <property type="entry name" value="Cyclin_C"/>
    <property type="match status" value="1"/>
</dbReference>
<dbReference type="AlphaFoldDB" id="C0PID0"/>
<accession>C0PID0</accession>
<dbReference type="Gramene" id="Zm00001eb400550_T005">
    <property type="protein sequence ID" value="Zm00001eb400550_P005"/>
    <property type="gene ID" value="Zm00001eb400550"/>
</dbReference>
<evidence type="ECO:0000313" key="10">
    <source>
        <dbReference type="Proteomes" id="UP000007305"/>
    </source>
</evidence>
<reference evidence="10" key="2">
    <citation type="journal article" date="2009" name="Science">
        <title>The B73 maize genome: complexity, diversity, and dynamics.</title>
        <authorList>
            <person name="Schnable P.S."/>
            <person name="Ware D."/>
            <person name="Fulton R.S."/>
            <person name="Stein J.C."/>
            <person name="Wei F."/>
            <person name="Pasternak S."/>
            <person name="Liang C."/>
            <person name="Zhang J."/>
            <person name="Fulton L."/>
            <person name="Graves T.A."/>
            <person name="Minx P."/>
            <person name="Reily A.D."/>
            <person name="Courtney L."/>
            <person name="Kruchowski S.S."/>
            <person name="Tomlinson C."/>
            <person name="Strong C."/>
            <person name="Delehaunty K."/>
            <person name="Fronick C."/>
            <person name="Courtney B."/>
            <person name="Rock S.M."/>
            <person name="Belter E."/>
            <person name="Du F."/>
            <person name="Kim K."/>
            <person name="Abbott R.M."/>
            <person name="Cotton M."/>
            <person name="Levy A."/>
            <person name="Marchetto P."/>
            <person name="Ochoa K."/>
            <person name="Jackson S.M."/>
            <person name="Gillam B."/>
            <person name="Chen W."/>
            <person name="Yan L."/>
            <person name="Higginbotham J."/>
            <person name="Cardenas M."/>
            <person name="Waligorski J."/>
            <person name="Applebaum E."/>
            <person name="Phelps L."/>
            <person name="Falcone J."/>
            <person name="Kanchi K."/>
            <person name="Thane T."/>
            <person name="Scimone A."/>
            <person name="Thane N."/>
            <person name="Henke J."/>
            <person name="Wang T."/>
            <person name="Ruppert J."/>
            <person name="Shah N."/>
            <person name="Rotter K."/>
            <person name="Hodges J."/>
            <person name="Ingenthron E."/>
            <person name="Cordes M."/>
            <person name="Kohlberg S."/>
            <person name="Sgro J."/>
            <person name="Delgado B."/>
            <person name="Mead K."/>
            <person name="Chinwalla A."/>
            <person name="Leonard S."/>
            <person name="Crouse K."/>
            <person name="Collura K."/>
            <person name="Kudrna D."/>
            <person name="Currie J."/>
            <person name="He R."/>
            <person name="Angelova A."/>
            <person name="Rajasekar S."/>
            <person name="Mueller T."/>
            <person name="Lomeli R."/>
            <person name="Scara G."/>
            <person name="Ko A."/>
            <person name="Delaney K."/>
            <person name="Wissotski M."/>
            <person name="Lopez G."/>
            <person name="Campos D."/>
            <person name="Braidotti M."/>
            <person name="Ashley E."/>
            <person name="Golser W."/>
            <person name="Kim H."/>
            <person name="Lee S."/>
            <person name="Lin J."/>
            <person name="Dujmic Z."/>
            <person name="Kim W."/>
            <person name="Talag J."/>
            <person name="Zuccolo A."/>
            <person name="Fan C."/>
            <person name="Sebastian A."/>
            <person name="Kramer M."/>
            <person name="Spiegel L."/>
            <person name="Nascimento L."/>
            <person name="Zutavern T."/>
            <person name="Miller B."/>
            <person name="Ambroise C."/>
            <person name="Muller S."/>
            <person name="Spooner W."/>
            <person name="Narechania A."/>
            <person name="Ren L."/>
            <person name="Wei S."/>
            <person name="Kumari S."/>
            <person name="Faga B."/>
            <person name="Levy M.J."/>
            <person name="McMahan L."/>
            <person name="Van Buren P."/>
            <person name="Vaughn M.W."/>
            <person name="Ying K."/>
            <person name="Yeh C.-T."/>
            <person name="Emrich S.J."/>
            <person name="Jia Y."/>
            <person name="Kalyanaraman A."/>
            <person name="Hsia A.-P."/>
            <person name="Barbazuk W.B."/>
            <person name="Baucom R.S."/>
            <person name="Brutnell T.P."/>
            <person name="Carpita N.C."/>
            <person name="Chaparro C."/>
            <person name="Chia J.-M."/>
            <person name="Deragon J.-M."/>
            <person name="Estill J.C."/>
            <person name="Fu Y."/>
            <person name="Jeddeloh J.A."/>
            <person name="Han Y."/>
            <person name="Lee H."/>
            <person name="Li P."/>
            <person name="Lisch D.R."/>
            <person name="Liu S."/>
            <person name="Liu Z."/>
            <person name="Nagel D.H."/>
            <person name="McCann M.C."/>
            <person name="SanMiguel P."/>
            <person name="Myers A.M."/>
            <person name="Nettleton D."/>
            <person name="Nguyen J."/>
            <person name="Penning B.W."/>
            <person name="Ponnala L."/>
            <person name="Schneider K.L."/>
            <person name="Schwartz D.C."/>
            <person name="Sharma A."/>
            <person name="Soderlund C."/>
            <person name="Springer N.M."/>
            <person name="Sun Q."/>
            <person name="Wang H."/>
            <person name="Waterman M."/>
            <person name="Westerman R."/>
            <person name="Wolfgruber T.K."/>
            <person name="Yang L."/>
            <person name="Yu Y."/>
            <person name="Zhang L."/>
            <person name="Zhou S."/>
            <person name="Zhu Q."/>
            <person name="Bennetzen J.L."/>
            <person name="Dawe R.K."/>
            <person name="Jiang J."/>
            <person name="Jiang N."/>
            <person name="Presting G.G."/>
            <person name="Wessler S.R."/>
            <person name="Aluru S."/>
            <person name="Martienssen R.A."/>
            <person name="Clifton S.W."/>
            <person name="McCombie W.R."/>
            <person name="Wing R.A."/>
            <person name="Wilson R.K."/>
        </authorList>
    </citation>
    <scope>NUCLEOTIDE SEQUENCE [LARGE SCALE GENOMIC DNA]</scope>
    <source>
        <strain evidence="10">cv. B73</strain>
    </source>
</reference>
<evidence type="ECO:0000313" key="9">
    <source>
        <dbReference type="EnsemblPlants" id="Zm00001eb400550_P005"/>
    </source>
</evidence>
<gene>
    <name evidence="9" type="primary">LOC100280138</name>
</gene>
<comment type="similarity">
    <text evidence="1">Belongs to the cyclin family. Cyclin AB subfamily.</text>
</comment>
<reference evidence="9" key="3">
    <citation type="submission" date="2019-07" db="EMBL/GenBank/DDBJ databases">
        <authorList>
            <person name="Seetharam A."/>
            <person name="Woodhouse M."/>
            <person name="Cannon E."/>
        </authorList>
    </citation>
    <scope>NUCLEOTIDE SEQUENCE [LARGE SCALE GENOMIC DNA]</scope>
    <source>
        <strain evidence="9">cv. B73</strain>
    </source>
</reference>
<dbReference type="SUPFAM" id="SSF47954">
    <property type="entry name" value="Cyclin-like"/>
    <property type="match status" value="1"/>
</dbReference>
<dbReference type="EnsemblPlants" id="Zm00001eb400550_T005">
    <property type="protein sequence ID" value="Zm00001eb400550_P005"/>
    <property type="gene ID" value="Zm00001eb400550"/>
</dbReference>
<dbReference type="GO" id="GO:0051301">
    <property type="term" value="P:cell division"/>
    <property type="evidence" value="ECO:0007669"/>
    <property type="project" value="UniProtKB-KW"/>
</dbReference>
<evidence type="ECO:0000256" key="2">
    <source>
        <dbReference type="ARBA" id="ARBA00022618"/>
    </source>
</evidence>